<feature type="domain" description="Thioesterase" evidence="3">
    <location>
        <begin position="53"/>
        <end position="126"/>
    </location>
</feature>
<organism evidence="4 5">
    <name type="scientific">Fulvivirga marina</name>
    <dbReference type="NCBI Taxonomy" id="2494733"/>
    <lineage>
        <taxon>Bacteria</taxon>
        <taxon>Pseudomonadati</taxon>
        <taxon>Bacteroidota</taxon>
        <taxon>Cytophagia</taxon>
        <taxon>Cytophagales</taxon>
        <taxon>Fulvivirgaceae</taxon>
        <taxon>Fulvivirga</taxon>
    </lineage>
</organism>
<dbReference type="InterPro" id="IPR003736">
    <property type="entry name" value="PAAI_dom"/>
</dbReference>
<dbReference type="InterPro" id="IPR006683">
    <property type="entry name" value="Thioestr_dom"/>
</dbReference>
<keyword evidence="2" id="KW-0378">Hydrolase</keyword>
<dbReference type="Gene3D" id="3.10.129.10">
    <property type="entry name" value="Hotdog Thioesterase"/>
    <property type="match status" value="1"/>
</dbReference>
<evidence type="ECO:0000313" key="4">
    <source>
        <dbReference type="EMBL" id="MBL6445533.1"/>
    </source>
</evidence>
<dbReference type="EMBL" id="JAEUGD010000014">
    <property type="protein sequence ID" value="MBL6445533.1"/>
    <property type="molecule type" value="Genomic_DNA"/>
</dbReference>
<evidence type="ECO:0000256" key="1">
    <source>
        <dbReference type="ARBA" id="ARBA00008324"/>
    </source>
</evidence>
<dbReference type="GO" id="GO:0047617">
    <property type="term" value="F:fatty acyl-CoA hydrolase activity"/>
    <property type="evidence" value="ECO:0007669"/>
    <property type="project" value="InterPro"/>
</dbReference>
<keyword evidence="5" id="KW-1185">Reference proteome</keyword>
<dbReference type="NCBIfam" id="TIGR00369">
    <property type="entry name" value="unchar_dom_1"/>
    <property type="match status" value="1"/>
</dbReference>
<dbReference type="PANTHER" id="PTHR21660:SF1">
    <property type="entry name" value="ACYL-COENZYME A THIOESTERASE 13"/>
    <property type="match status" value="1"/>
</dbReference>
<sequence>MIKTLNQEYKSRVEQYLKRQHFMRHIDFSLDVIEEGRTEGWLNIEEIHKQQKGLVHGGVIATLADITAGFAAYTLVSEDQHVVTGEIKVSYLNPGIGQKLHAKGWVLKQGRKMNFCEAEVWCINGETRTLIAKATTTMVTIFPEDMQR</sequence>
<evidence type="ECO:0000256" key="2">
    <source>
        <dbReference type="ARBA" id="ARBA00022801"/>
    </source>
</evidence>
<dbReference type="AlphaFoldDB" id="A0A937KCT1"/>
<accession>A0A937KCT1</accession>
<evidence type="ECO:0000259" key="3">
    <source>
        <dbReference type="Pfam" id="PF03061"/>
    </source>
</evidence>
<protein>
    <submittedName>
        <fullName evidence="4">PaaI family thioesterase</fullName>
    </submittedName>
</protein>
<gene>
    <name evidence="4" type="ORF">JMN32_04390</name>
</gene>
<dbReference type="Proteomes" id="UP000614216">
    <property type="component" value="Unassembled WGS sequence"/>
</dbReference>
<dbReference type="CDD" id="cd03443">
    <property type="entry name" value="PaaI_thioesterase"/>
    <property type="match status" value="1"/>
</dbReference>
<dbReference type="InterPro" id="IPR029069">
    <property type="entry name" value="HotDog_dom_sf"/>
</dbReference>
<evidence type="ECO:0000313" key="5">
    <source>
        <dbReference type="Proteomes" id="UP000614216"/>
    </source>
</evidence>
<dbReference type="RefSeq" id="WP_202855073.1">
    <property type="nucleotide sequence ID" value="NZ_JAEUGD010000014.1"/>
</dbReference>
<comment type="similarity">
    <text evidence="1">Belongs to the thioesterase PaaI family.</text>
</comment>
<dbReference type="SUPFAM" id="SSF54637">
    <property type="entry name" value="Thioesterase/thiol ester dehydrase-isomerase"/>
    <property type="match status" value="1"/>
</dbReference>
<dbReference type="PANTHER" id="PTHR21660">
    <property type="entry name" value="THIOESTERASE SUPERFAMILY MEMBER-RELATED"/>
    <property type="match status" value="1"/>
</dbReference>
<reference evidence="4" key="1">
    <citation type="submission" date="2021-01" db="EMBL/GenBank/DDBJ databases">
        <title>Fulvivirga kasyanovii gen. nov., sp nov., a novel member of the phylum Bacteroidetes isolated from seawater in a mussel farm.</title>
        <authorList>
            <person name="Zhao L.-H."/>
            <person name="Wang Z.-J."/>
        </authorList>
    </citation>
    <scope>NUCLEOTIDE SEQUENCE</scope>
    <source>
        <strain evidence="4">29W222</strain>
    </source>
</reference>
<comment type="caution">
    <text evidence="4">The sequence shown here is derived from an EMBL/GenBank/DDBJ whole genome shotgun (WGS) entry which is preliminary data.</text>
</comment>
<proteinExistence type="inferred from homology"/>
<name>A0A937KCT1_9BACT</name>
<dbReference type="InterPro" id="IPR039298">
    <property type="entry name" value="ACOT13"/>
</dbReference>
<dbReference type="Pfam" id="PF03061">
    <property type="entry name" value="4HBT"/>
    <property type="match status" value="1"/>
</dbReference>